<dbReference type="Proteomes" id="UP000887561">
    <property type="component" value="Unplaced"/>
</dbReference>
<evidence type="ECO:0000313" key="2">
    <source>
        <dbReference type="Proteomes" id="UP000887561"/>
    </source>
</evidence>
<sequence length="195" mass="22056">MWLLVILYSAATLTIQYMGMAQGVLRLTSTGVFIPGDMLLVVSFCLSATIYLAVLVKFYYDYKTRDNTTAQVDNENVAKDRLLIMVICLISTTPCPLIIAIYKSLLPYINSSDPVANPIAFILSYVVFNANFALINCIEEICLLIISKDFRKLVKNQFVRNNETTVVATTVHASQNLQQQRMRQFNIQRNNLVNN</sequence>
<dbReference type="WBParaSite" id="scaffold3496_cov182.g6733">
    <property type="protein sequence ID" value="scaffold3496_cov182.g6733"/>
    <property type="gene ID" value="scaffold3496_cov182.g6733"/>
</dbReference>
<dbReference type="AlphaFoldDB" id="A0A915MEC9"/>
<protein>
    <submittedName>
        <fullName evidence="3">Serpentine receptor class gamma</fullName>
    </submittedName>
</protein>
<keyword evidence="1" id="KW-1133">Transmembrane helix</keyword>
<keyword evidence="1" id="KW-0472">Membrane</keyword>
<feature type="transmembrane region" description="Helical" evidence="1">
    <location>
        <begin position="81"/>
        <end position="102"/>
    </location>
</feature>
<evidence type="ECO:0000313" key="3">
    <source>
        <dbReference type="WBParaSite" id="scaffold3496_cov182.g6733"/>
    </source>
</evidence>
<accession>A0A915MEC9</accession>
<evidence type="ECO:0000256" key="1">
    <source>
        <dbReference type="SAM" id="Phobius"/>
    </source>
</evidence>
<name>A0A915MEC9_MELJA</name>
<feature type="transmembrane region" description="Helical" evidence="1">
    <location>
        <begin position="39"/>
        <end position="60"/>
    </location>
</feature>
<keyword evidence="1" id="KW-0812">Transmembrane</keyword>
<feature type="transmembrane region" description="Helical" evidence="1">
    <location>
        <begin position="122"/>
        <end position="146"/>
    </location>
</feature>
<proteinExistence type="predicted"/>
<keyword evidence="2" id="KW-1185">Reference proteome</keyword>
<organism evidence="2 3">
    <name type="scientific">Meloidogyne javanica</name>
    <name type="common">Root-knot nematode worm</name>
    <dbReference type="NCBI Taxonomy" id="6303"/>
    <lineage>
        <taxon>Eukaryota</taxon>
        <taxon>Metazoa</taxon>
        <taxon>Ecdysozoa</taxon>
        <taxon>Nematoda</taxon>
        <taxon>Chromadorea</taxon>
        <taxon>Rhabditida</taxon>
        <taxon>Tylenchina</taxon>
        <taxon>Tylenchomorpha</taxon>
        <taxon>Tylenchoidea</taxon>
        <taxon>Meloidogynidae</taxon>
        <taxon>Meloidogyninae</taxon>
        <taxon>Meloidogyne</taxon>
        <taxon>Meloidogyne incognita group</taxon>
    </lineage>
</organism>
<reference evidence="3" key="1">
    <citation type="submission" date="2022-11" db="UniProtKB">
        <authorList>
            <consortium name="WormBaseParasite"/>
        </authorList>
    </citation>
    <scope>IDENTIFICATION</scope>
</reference>